<accession>A0ACB6REJ4</accession>
<dbReference type="EMBL" id="MU003493">
    <property type="protein sequence ID" value="KAF2476901.1"/>
    <property type="molecule type" value="Genomic_DNA"/>
</dbReference>
<dbReference type="Proteomes" id="UP000799755">
    <property type="component" value="Unassembled WGS sequence"/>
</dbReference>
<evidence type="ECO:0000313" key="2">
    <source>
        <dbReference type="Proteomes" id="UP000799755"/>
    </source>
</evidence>
<gene>
    <name evidence="1" type="ORF">BDR25DRAFT_348831</name>
</gene>
<name>A0ACB6REJ4_9PLEO</name>
<keyword evidence="2" id="KW-1185">Reference proteome</keyword>
<sequence length="96" mass="11112">MASPAAKRRLVTQGGTSYLLSQCTDEMMCQSSRLPHKHHHQEWKQLHHMTAQHKIKNMPTHKVHLRSTPTQTVMHQTLKYFITAFPKPPHSQSPSH</sequence>
<comment type="caution">
    <text evidence="1">The sequence shown here is derived from an EMBL/GenBank/DDBJ whole genome shotgun (WGS) entry which is preliminary data.</text>
</comment>
<protein>
    <submittedName>
        <fullName evidence="1">Uncharacterized protein</fullName>
    </submittedName>
</protein>
<reference evidence="1" key="1">
    <citation type="journal article" date="2020" name="Stud. Mycol.">
        <title>101 Dothideomycetes genomes: a test case for predicting lifestyles and emergence of pathogens.</title>
        <authorList>
            <person name="Haridas S."/>
            <person name="Albert R."/>
            <person name="Binder M."/>
            <person name="Bloem J."/>
            <person name="Labutti K."/>
            <person name="Salamov A."/>
            <person name="Andreopoulos B."/>
            <person name="Baker S."/>
            <person name="Barry K."/>
            <person name="Bills G."/>
            <person name="Bluhm B."/>
            <person name="Cannon C."/>
            <person name="Castanera R."/>
            <person name="Culley D."/>
            <person name="Daum C."/>
            <person name="Ezra D."/>
            <person name="Gonzalez J."/>
            <person name="Henrissat B."/>
            <person name="Kuo A."/>
            <person name="Liang C."/>
            <person name="Lipzen A."/>
            <person name="Lutzoni F."/>
            <person name="Magnuson J."/>
            <person name="Mondo S."/>
            <person name="Nolan M."/>
            <person name="Ohm R."/>
            <person name="Pangilinan J."/>
            <person name="Park H.-J."/>
            <person name="Ramirez L."/>
            <person name="Alfaro M."/>
            <person name="Sun H."/>
            <person name="Tritt A."/>
            <person name="Yoshinaga Y."/>
            <person name="Zwiers L.-H."/>
            <person name="Turgeon B."/>
            <person name="Goodwin S."/>
            <person name="Spatafora J."/>
            <person name="Crous P."/>
            <person name="Grigoriev I."/>
        </authorList>
    </citation>
    <scope>NUCLEOTIDE SEQUENCE</scope>
    <source>
        <strain evidence="1">ATCC 200398</strain>
    </source>
</reference>
<proteinExistence type="predicted"/>
<organism evidence="1 2">
    <name type="scientific">Lindgomyces ingoldianus</name>
    <dbReference type="NCBI Taxonomy" id="673940"/>
    <lineage>
        <taxon>Eukaryota</taxon>
        <taxon>Fungi</taxon>
        <taxon>Dikarya</taxon>
        <taxon>Ascomycota</taxon>
        <taxon>Pezizomycotina</taxon>
        <taxon>Dothideomycetes</taxon>
        <taxon>Pleosporomycetidae</taxon>
        <taxon>Pleosporales</taxon>
        <taxon>Lindgomycetaceae</taxon>
        <taxon>Lindgomyces</taxon>
    </lineage>
</organism>
<evidence type="ECO:0000313" key="1">
    <source>
        <dbReference type="EMBL" id="KAF2476901.1"/>
    </source>
</evidence>